<dbReference type="NCBIfam" id="TIGR01167">
    <property type="entry name" value="LPXTG_anchor"/>
    <property type="match status" value="1"/>
</dbReference>
<keyword evidence="4 8" id="KW-0732">Signal</keyword>
<keyword evidence="7" id="KW-0472">Membrane</keyword>
<evidence type="ECO:0000256" key="3">
    <source>
        <dbReference type="ARBA" id="ARBA00022525"/>
    </source>
</evidence>
<keyword evidence="3" id="KW-0964">Secreted</keyword>
<evidence type="ECO:0000256" key="6">
    <source>
        <dbReference type="SAM" id="MobiDB-lite"/>
    </source>
</evidence>
<keyword evidence="2" id="KW-0134">Cell wall</keyword>
<sequence length="692" mass="76534">MTRKISFFLTILLLMSQLLSTPIRIHATQSNGVTLVDESNVYQQTKFYQDSLFGVAGGFHLVGLNSVKNNVHINGNILTDKLIYGSDFGTSGVEEANYIRNIESGMAITVGGHEASILVLGKEVEVGTVDNGNAWSVNGNKVNRPYKNNQPNQLWQDDEREFIDLNQVEQHVIQLVSKLAKLENSSIEINNRDHNKQEIIVSNNKNFNVYHLKKGDFSFSTPIHIKGFEKNKASTLIINVDMNQMDNKNEFIIPNSVAHYSDGSSVSIGHVTKWSNANVVWNIYDSSTGSNLYAGTIKNSAAVTGSILAPKATVILDHNLNGTVIAEDIIINGETHRDDYVNPEKDPEPKTTQVAVEKVWEGKAQDSVTINLLVNGVVVDSVKLSDLNDWSHIFTDLPVENEAGVIEYTVEEISIDGYETVITGDAEAGFIVTNTEIIEPETTEFSVEKVWQGKVQDSVTVNLLANGAVVDSVDLSNLNNWWHTFTNLHVENEVGKIEYTVEEVAVDGYVTKITGDAETGFIVTNTEIIEPETTEFSVEKVWEGKVQDSVTINLLANGEVVDSVKLSDLNDWSHTFTDLPVENEQGPIEYTVEEVSIEGYETTITGDAESGFIVTNTEIEEPEEPVEEDPDEEPEDDKKVVPEKNEIDKSSNESGKLLPSTATNVFNLLLIGFVLLLVSGLGYYLLKKKRTE</sequence>
<keyword evidence="7" id="KW-1133">Transmembrane helix</keyword>
<dbReference type="EMBL" id="BAABDL010000155">
    <property type="protein sequence ID" value="GAA4080739.1"/>
    <property type="molecule type" value="Genomic_DNA"/>
</dbReference>
<proteinExistence type="predicted"/>
<evidence type="ECO:0000256" key="4">
    <source>
        <dbReference type="ARBA" id="ARBA00022729"/>
    </source>
</evidence>
<protein>
    <recommendedName>
        <fullName evidence="9">Gram-positive cocci surface proteins LPxTG domain-containing protein</fullName>
    </recommendedName>
</protein>
<keyword evidence="5" id="KW-0572">Peptidoglycan-anchor</keyword>
<name>A0ABP7W608_9BACI</name>
<comment type="caution">
    <text evidence="10">The sequence shown here is derived from an EMBL/GenBank/DDBJ whole genome shotgun (WGS) entry which is preliminary data.</text>
</comment>
<evidence type="ECO:0000256" key="1">
    <source>
        <dbReference type="ARBA" id="ARBA00004168"/>
    </source>
</evidence>
<dbReference type="RefSeq" id="WP_344914073.1">
    <property type="nucleotide sequence ID" value="NZ_BAABDL010000155.1"/>
</dbReference>
<comment type="subcellular location">
    <subcellularLocation>
        <location evidence="1">Secreted</location>
        <location evidence="1">Cell wall</location>
        <topology evidence="1">Peptidoglycan-anchor</topology>
    </subcellularLocation>
</comment>
<dbReference type="InterPro" id="IPR019931">
    <property type="entry name" value="LPXTG_anchor"/>
</dbReference>
<dbReference type="SUPFAM" id="SSF49478">
    <property type="entry name" value="Cna protein B-type domain"/>
    <property type="match status" value="3"/>
</dbReference>
<reference evidence="11" key="1">
    <citation type="journal article" date="2019" name="Int. J. Syst. Evol. Microbiol.">
        <title>The Global Catalogue of Microorganisms (GCM) 10K type strain sequencing project: providing services to taxonomists for standard genome sequencing and annotation.</title>
        <authorList>
            <consortium name="The Broad Institute Genomics Platform"/>
            <consortium name="The Broad Institute Genome Sequencing Center for Infectious Disease"/>
            <person name="Wu L."/>
            <person name="Ma J."/>
        </authorList>
    </citation>
    <scope>NUCLEOTIDE SEQUENCE [LARGE SCALE GENOMIC DNA]</scope>
    <source>
        <strain evidence="11">JCM 17250</strain>
    </source>
</reference>
<keyword evidence="11" id="KW-1185">Reference proteome</keyword>
<dbReference type="Pfam" id="PF20597">
    <property type="entry name" value="pAdhesive_15"/>
    <property type="match status" value="1"/>
</dbReference>
<feature type="signal peptide" evidence="8">
    <location>
        <begin position="1"/>
        <end position="20"/>
    </location>
</feature>
<dbReference type="InterPro" id="IPR026588">
    <property type="entry name" value="Choice_anch_A"/>
</dbReference>
<dbReference type="Pfam" id="PF05738">
    <property type="entry name" value="Cna_B"/>
    <property type="match status" value="3"/>
</dbReference>
<evidence type="ECO:0000259" key="9">
    <source>
        <dbReference type="PROSITE" id="PS50847"/>
    </source>
</evidence>
<evidence type="ECO:0000256" key="8">
    <source>
        <dbReference type="SAM" id="SignalP"/>
    </source>
</evidence>
<dbReference type="CDD" id="cd00222">
    <property type="entry name" value="CollagenBindB"/>
    <property type="match status" value="3"/>
</dbReference>
<feature type="region of interest" description="Disordered" evidence="6">
    <location>
        <begin position="619"/>
        <end position="656"/>
    </location>
</feature>
<gene>
    <name evidence="10" type="ORF">GCM10022410_25660</name>
</gene>
<evidence type="ECO:0000256" key="5">
    <source>
        <dbReference type="ARBA" id="ARBA00023088"/>
    </source>
</evidence>
<feature type="compositionally biased region" description="Basic and acidic residues" evidence="6">
    <location>
        <begin position="636"/>
        <end position="651"/>
    </location>
</feature>
<feature type="transmembrane region" description="Helical" evidence="7">
    <location>
        <begin position="665"/>
        <end position="686"/>
    </location>
</feature>
<evidence type="ECO:0000313" key="10">
    <source>
        <dbReference type="EMBL" id="GAA4080739.1"/>
    </source>
</evidence>
<feature type="compositionally biased region" description="Acidic residues" evidence="6">
    <location>
        <begin position="619"/>
        <end position="635"/>
    </location>
</feature>
<dbReference type="PROSITE" id="PS50847">
    <property type="entry name" value="GRAM_POS_ANCHORING"/>
    <property type="match status" value="1"/>
</dbReference>
<evidence type="ECO:0000256" key="2">
    <source>
        <dbReference type="ARBA" id="ARBA00022512"/>
    </source>
</evidence>
<evidence type="ECO:0000313" key="11">
    <source>
        <dbReference type="Proteomes" id="UP001501734"/>
    </source>
</evidence>
<feature type="domain" description="Gram-positive cocci surface proteins LPxTG" evidence="9">
    <location>
        <begin position="658"/>
        <end position="692"/>
    </location>
</feature>
<evidence type="ECO:0000256" key="7">
    <source>
        <dbReference type="SAM" id="Phobius"/>
    </source>
</evidence>
<accession>A0ABP7W608</accession>
<dbReference type="InterPro" id="IPR008454">
    <property type="entry name" value="Collagen-bd_Cna-like_B-typ_dom"/>
</dbReference>
<feature type="chain" id="PRO_5046775125" description="Gram-positive cocci surface proteins LPxTG domain-containing protein" evidence="8">
    <location>
        <begin position="21"/>
        <end position="692"/>
    </location>
</feature>
<dbReference type="Gene3D" id="2.60.40.1140">
    <property type="entry name" value="Collagen-binding surface protein Cna, B-type domain"/>
    <property type="match status" value="3"/>
</dbReference>
<dbReference type="Proteomes" id="UP001501734">
    <property type="component" value="Unassembled WGS sequence"/>
</dbReference>
<organism evidence="10 11">
    <name type="scientific">Amphibacillus indicireducens</name>
    <dbReference type="NCBI Taxonomy" id="1076330"/>
    <lineage>
        <taxon>Bacteria</taxon>
        <taxon>Bacillati</taxon>
        <taxon>Bacillota</taxon>
        <taxon>Bacilli</taxon>
        <taxon>Bacillales</taxon>
        <taxon>Bacillaceae</taxon>
        <taxon>Amphibacillus</taxon>
    </lineage>
</organism>
<keyword evidence="7" id="KW-0812">Transmembrane</keyword>